<name>A0AAW2E4L6_9HYME</name>
<proteinExistence type="predicted"/>
<dbReference type="Proteomes" id="UP001430953">
    <property type="component" value="Unassembled WGS sequence"/>
</dbReference>
<dbReference type="AlphaFoldDB" id="A0AAW2E4L6"/>
<accession>A0AAW2E4L6</accession>
<gene>
    <name evidence="1" type="ORF">PUN28_020323</name>
</gene>
<dbReference type="EMBL" id="JADYXP020000081">
    <property type="protein sequence ID" value="KAL0098358.1"/>
    <property type="molecule type" value="Genomic_DNA"/>
</dbReference>
<comment type="caution">
    <text evidence="1">The sequence shown here is derived from an EMBL/GenBank/DDBJ whole genome shotgun (WGS) entry which is preliminary data.</text>
</comment>
<keyword evidence="2" id="KW-1185">Reference proteome</keyword>
<sequence>MHTGLFRAFYFHQQTKYALCATKNRCIRDNSELSICTSRRNMAEKKNFFNFHCAAIKEDEYGPNPSLSFLQAAEIWPKNEKKYFRNLTKYGRKTKKKFFLILQHSIVRHLKDAYGFIPRDEYGPIPSLLFLPAAEIWPKTKKYFRNLAT</sequence>
<organism evidence="1 2">
    <name type="scientific">Cardiocondyla obscurior</name>
    <dbReference type="NCBI Taxonomy" id="286306"/>
    <lineage>
        <taxon>Eukaryota</taxon>
        <taxon>Metazoa</taxon>
        <taxon>Ecdysozoa</taxon>
        <taxon>Arthropoda</taxon>
        <taxon>Hexapoda</taxon>
        <taxon>Insecta</taxon>
        <taxon>Pterygota</taxon>
        <taxon>Neoptera</taxon>
        <taxon>Endopterygota</taxon>
        <taxon>Hymenoptera</taxon>
        <taxon>Apocrita</taxon>
        <taxon>Aculeata</taxon>
        <taxon>Formicoidea</taxon>
        <taxon>Formicidae</taxon>
        <taxon>Myrmicinae</taxon>
        <taxon>Cardiocondyla</taxon>
    </lineage>
</organism>
<protein>
    <submittedName>
        <fullName evidence="1">Uncharacterized protein</fullName>
    </submittedName>
</protein>
<evidence type="ECO:0000313" key="2">
    <source>
        <dbReference type="Proteomes" id="UP001430953"/>
    </source>
</evidence>
<evidence type="ECO:0000313" key="1">
    <source>
        <dbReference type="EMBL" id="KAL0098358.1"/>
    </source>
</evidence>
<reference evidence="1 2" key="1">
    <citation type="submission" date="2023-03" db="EMBL/GenBank/DDBJ databases">
        <title>High recombination rates correlate with genetic variation in Cardiocondyla obscurior ants.</title>
        <authorList>
            <person name="Errbii M."/>
        </authorList>
    </citation>
    <scope>NUCLEOTIDE SEQUENCE [LARGE SCALE GENOMIC DNA]</scope>
    <source>
        <strain evidence="1">Alpha-2009</strain>
        <tissue evidence="1">Whole body</tissue>
    </source>
</reference>